<evidence type="ECO:0000256" key="9">
    <source>
        <dbReference type="ARBA" id="ARBA00022741"/>
    </source>
</evidence>
<evidence type="ECO:0000256" key="3">
    <source>
        <dbReference type="ARBA" id="ARBA00006300"/>
    </source>
</evidence>
<dbReference type="InterPro" id="IPR036393">
    <property type="entry name" value="AceGlu_kinase-like_sf"/>
</dbReference>
<dbReference type="Gene3D" id="3.40.309.10">
    <property type="entry name" value="Aldehyde Dehydrogenase, Chain A, domain 2"/>
    <property type="match status" value="1"/>
</dbReference>
<evidence type="ECO:0000313" key="20">
    <source>
        <dbReference type="EMBL" id="JAP49659.1"/>
    </source>
</evidence>
<dbReference type="PANTHER" id="PTHR11063">
    <property type="entry name" value="GLUTAMATE SEMIALDEHYDE DEHYDROGENASE"/>
    <property type="match status" value="1"/>
</dbReference>
<dbReference type="NCBIfam" id="TIGR00407">
    <property type="entry name" value="proA"/>
    <property type="match status" value="1"/>
</dbReference>
<dbReference type="AlphaFoldDB" id="A0A0X3PCT8"/>
<evidence type="ECO:0000259" key="18">
    <source>
        <dbReference type="Pfam" id="PF00171"/>
    </source>
</evidence>
<name>A0A0X3PCT8_SCHSO</name>
<keyword evidence="8 17" id="KW-0808">Transferase</keyword>
<dbReference type="Gene3D" id="3.40.605.10">
    <property type="entry name" value="Aldehyde Dehydrogenase, Chain A, domain 1"/>
    <property type="match status" value="1"/>
</dbReference>
<gene>
    <name evidence="20" type="primary">P5CS</name>
    <name evidence="20" type="ORF">TR96190</name>
</gene>
<keyword evidence="12 17" id="KW-0521">NADP</keyword>
<dbReference type="SUPFAM" id="SSF53633">
    <property type="entry name" value="Carbamate kinase-like"/>
    <property type="match status" value="1"/>
</dbReference>
<protein>
    <recommendedName>
        <fullName evidence="17">Delta-1-pyrroline-5-carboxylate synthase</fullName>
    </recommendedName>
    <domain>
        <recommendedName>
            <fullName evidence="17">Glutamate 5-kinase</fullName>
            <shortName evidence="17">GK</shortName>
            <ecNumber evidence="17">2.7.2.11</ecNumber>
        </recommendedName>
        <alternativeName>
            <fullName evidence="17">Gamma-glutamyl kinase</fullName>
        </alternativeName>
    </domain>
    <domain>
        <recommendedName>
            <fullName evidence="17">Gamma-glutamyl phosphate reductase</fullName>
            <shortName evidence="17">GPR</shortName>
            <ecNumber evidence="17">1.2.1.41</ecNumber>
        </recommendedName>
        <alternativeName>
            <fullName evidence="17">Glutamate-5-semialdehyde dehydrogenase</fullName>
        </alternativeName>
        <alternativeName>
            <fullName evidence="17">Glutamyl-gamma-semialdehyde dehydrogenase</fullName>
        </alternativeName>
    </domain>
</protein>
<dbReference type="InterPro" id="IPR001057">
    <property type="entry name" value="Glu/AcGlu_kinase"/>
</dbReference>
<keyword evidence="9 17" id="KW-0547">Nucleotide-binding</keyword>
<dbReference type="PIRSF" id="PIRSF036429">
    <property type="entry name" value="P5C_syn"/>
    <property type="match status" value="1"/>
</dbReference>
<dbReference type="EC" id="2.7.2.11" evidence="17"/>
<keyword evidence="14" id="KW-0511">Multifunctional enzyme</keyword>
<evidence type="ECO:0000256" key="2">
    <source>
        <dbReference type="ARBA" id="ARBA00005185"/>
    </source>
</evidence>
<dbReference type="Gene3D" id="3.40.1160.10">
    <property type="entry name" value="Acetylglutamate kinase-like"/>
    <property type="match status" value="1"/>
</dbReference>
<comment type="pathway">
    <text evidence="2 17">Amino-acid biosynthesis; L-proline biosynthesis; L-glutamate 5-semialdehyde from L-glutamate: step 1/2.</text>
</comment>
<dbReference type="Pfam" id="PF00696">
    <property type="entry name" value="AA_kinase"/>
    <property type="match status" value="1"/>
</dbReference>
<dbReference type="InterPro" id="IPR000965">
    <property type="entry name" value="GPR_dom"/>
</dbReference>
<dbReference type="CDD" id="cd07079">
    <property type="entry name" value="ALDH_F18-19_ProA-GPR"/>
    <property type="match status" value="1"/>
</dbReference>
<dbReference type="HAMAP" id="MF_00412">
    <property type="entry name" value="ProA"/>
    <property type="match status" value="1"/>
</dbReference>
<dbReference type="PANTHER" id="PTHR11063:SF8">
    <property type="entry name" value="DELTA-1-PYRROLINE-5-CARBOXYLATE SYNTHASE"/>
    <property type="match status" value="1"/>
</dbReference>
<evidence type="ECO:0000256" key="6">
    <source>
        <dbReference type="ARBA" id="ARBA00022605"/>
    </source>
</evidence>
<keyword evidence="11 17" id="KW-0067">ATP-binding</keyword>
<dbReference type="PRINTS" id="PR00474">
    <property type="entry name" value="GLU5KINASE"/>
</dbReference>
<feature type="domain" description="Aspartate/glutamate/uridylate kinase" evidence="19">
    <location>
        <begin position="41"/>
        <end position="286"/>
    </location>
</feature>
<evidence type="ECO:0000256" key="13">
    <source>
        <dbReference type="ARBA" id="ARBA00023002"/>
    </source>
</evidence>
<organism evidence="20">
    <name type="scientific">Schistocephalus solidus</name>
    <name type="common">Tapeworm</name>
    <dbReference type="NCBI Taxonomy" id="70667"/>
    <lineage>
        <taxon>Eukaryota</taxon>
        <taxon>Metazoa</taxon>
        <taxon>Spiralia</taxon>
        <taxon>Lophotrochozoa</taxon>
        <taxon>Platyhelminthes</taxon>
        <taxon>Cestoda</taxon>
        <taxon>Eucestoda</taxon>
        <taxon>Diphyllobothriidea</taxon>
        <taxon>Diphyllobothriidae</taxon>
        <taxon>Schistocephalus</taxon>
    </lineage>
</organism>
<dbReference type="EMBL" id="GEEE01013566">
    <property type="protein sequence ID" value="JAP49659.1"/>
    <property type="molecule type" value="Transcribed_RNA"/>
</dbReference>
<evidence type="ECO:0000256" key="12">
    <source>
        <dbReference type="ARBA" id="ARBA00022857"/>
    </source>
</evidence>
<dbReference type="InterPro" id="IPR016161">
    <property type="entry name" value="Ald_DH/histidinol_DH"/>
</dbReference>
<comment type="pathway">
    <text evidence="1 17">Amino-acid biosynthesis; L-proline biosynthesis; L-glutamate 5-semialdehyde from L-glutamate: step 2/2.</text>
</comment>
<comment type="similarity">
    <text evidence="4 17">In the N-terminal section; belongs to the glutamate 5-kinase family.</text>
</comment>
<dbReference type="InterPro" id="IPR005766">
    <property type="entry name" value="P5_carboxy_syn"/>
</dbReference>
<reference evidence="20" key="1">
    <citation type="submission" date="2016-01" db="EMBL/GenBank/DDBJ databases">
        <title>Reference transcriptome for the parasite Schistocephalus solidus: insights into the molecular evolution of parasitism.</title>
        <authorList>
            <person name="Hebert F.O."/>
            <person name="Grambauer S."/>
            <person name="Barber I."/>
            <person name="Landry C.R."/>
            <person name="Aubin-Horth N."/>
        </authorList>
    </citation>
    <scope>NUCLEOTIDE SEQUENCE</scope>
</reference>
<comment type="catalytic activity">
    <reaction evidence="15 17">
        <text>L-glutamate 5-semialdehyde + phosphate + NADP(+) = L-glutamyl 5-phosphate + NADPH + H(+)</text>
        <dbReference type="Rhea" id="RHEA:19541"/>
        <dbReference type="ChEBI" id="CHEBI:15378"/>
        <dbReference type="ChEBI" id="CHEBI:43474"/>
        <dbReference type="ChEBI" id="CHEBI:57783"/>
        <dbReference type="ChEBI" id="CHEBI:58066"/>
        <dbReference type="ChEBI" id="CHEBI:58274"/>
        <dbReference type="ChEBI" id="CHEBI:58349"/>
        <dbReference type="EC" id="1.2.1.41"/>
    </reaction>
</comment>
<evidence type="ECO:0000256" key="16">
    <source>
        <dbReference type="ARBA" id="ARBA00049141"/>
    </source>
</evidence>
<dbReference type="Pfam" id="PF00171">
    <property type="entry name" value="Aldedh"/>
    <property type="match status" value="1"/>
</dbReference>
<evidence type="ECO:0000256" key="17">
    <source>
        <dbReference type="PIRNR" id="PIRNR036429"/>
    </source>
</evidence>
<keyword evidence="6 17" id="KW-0028">Amino-acid biosynthesis</keyword>
<evidence type="ECO:0000259" key="19">
    <source>
        <dbReference type="Pfam" id="PF00696"/>
    </source>
</evidence>
<keyword evidence="10 17" id="KW-0418">Kinase</keyword>
<comment type="similarity">
    <text evidence="3 17">In the C-terminal section; belongs to the gamma-glutamyl phosphate reductase family.</text>
</comment>
<dbReference type="GO" id="GO:0004349">
    <property type="term" value="F:glutamate 5-kinase activity"/>
    <property type="evidence" value="ECO:0007669"/>
    <property type="project" value="UniProtKB-UniRule"/>
</dbReference>
<dbReference type="InterPro" id="IPR001048">
    <property type="entry name" value="Asp/Glu/Uridylate_kinase"/>
</dbReference>
<keyword evidence="7 17" id="KW-0641">Proline biosynthesis</keyword>
<dbReference type="FunFam" id="3.40.1160.10:FF:000006">
    <property type="entry name" value="Glutamate 5-kinase"/>
    <property type="match status" value="1"/>
</dbReference>
<accession>A0A0X3PCT8</accession>
<comment type="catalytic activity">
    <reaction evidence="16 17">
        <text>L-glutamate + ATP = L-glutamyl 5-phosphate + ADP</text>
        <dbReference type="Rhea" id="RHEA:14877"/>
        <dbReference type="ChEBI" id="CHEBI:29985"/>
        <dbReference type="ChEBI" id="CHEBI:30616"/>
        <dbReference type="ChEBI" id="CHEBI:58274"/>
        <dbReference type="ChEBI" id="CHEBI:456216"/>
        <dbReference type="EC" id="2.7.2.11"/>
    </reaction>
</comment>
<evidence type="ECO:0000256" key="5">
    <source>
        <dbReference type="ARBA" id="ARBA00022490"/>
    </source>
</evidence>
<proteinExistence type="inferred from homology"/>
<evidence type="ECO:0000256" key="4">
    <source>
        <dbReference type="ARBA" id="ARBA00009302"/>
    </source>
</evidence>
<keyword evidence="5" id="KW-0963">Cytoplasm</keyword>
<evidence type="ECO:0000256" key="14">
    <source>
        <dbReference type="ARBA" id="ARBA00023268"/>
    </source>
</evidence>
<evidence type="ECO:0000256" key="8">
    <source>
        <dbReference type="ARBA" id="ARBA00022679"/>
    </source>
</evidence>
<evidence type="ECO:0000256" key="10">
    <source>
        <dbReference type="ARBA" id="ARBA00022777"/>
    </source>
</evidence>
<dbReference type="GO" id="GO:0005524">
    <property type="term" value="F:ATP binding"/>
    <property type="evidence" value="ECO:0007669"/>
    <property type="project" value="UniProtKB-UniRule"/>
</dbReference>
<keyword evidence="13 17" id="KW-0560">Oxidoreductase</keyword>
<evidence type="ECO:0000256" key="11">
    <source>
        <dbReference type="ARBA" id="ARBA00022840"/>
    </source>
</evidence>
<feature type="domain" description="Aldehyde dehydrogenase" evidence="18">
    <location>
        <begin position="318"/>
        <end position="614"/>
    </location>
</feature>
<evidence type="ECO:0000256" key="15">
    <source>
        <dbReference type="ARBA" id="ARBA00049024"/>
    </source>
</evidence>
<dbReference type="InterPro" id="IPR016163">
    <property type="entry name" value="Ald_DH_C"/>
</dbReference>
<dbReference type="GO" id="GO:0055129">
    <property type="term" value="P:L-proline biosynthetic process"/>
    <property type="evidence" value="ECO:0007669"/>
    <property type="project" value="UniProtKB-UniRule"/>
</dbReference>
<dbReference type="InterPro" id="IPR015590">
    <property type="entry name" value="Aldehyde_DH_dom"/>
</dbReference>
<dbReference type="GO" id="GO:0004350">
    <property type="term" value="F:glutamate-5-semialdehyde dehydrogenase activity"/>
    <property type="evidence" value="ECO:0007669"/>
    <property type="project" value="UniProtKB-UniRule"/>
</dbReference>
<evidence type="ECO:0000256" key="7">
    <source>
        <dbReference type="ARBA" id="ARBA00022650"/>
    </source>
</evidence>
<dbReference type="EC" id="1.2.1.41" evidence="17"/>
<dbReference type="NCBIfam" id="NF001221">
    <property type="entry name" value="PRK00197.1"/>
    <property type="match status" value="1"/>
</dbReference>
<dbReference type="InterPro" id="IPR016162">
    <property type="entry name" value="Ald_DH_N"/>
</dbReference>
<evidence type="ECO:0000256" key="1">
    <source>
        <dbReference type="ARBA" id="ARBA00004985"/>
    </source>
</evidence>
<dbReference type="SUPFAM" id="SSF53720">
    <property type="entry name" value="ALDH-like"/>
    <property type="match status" value="1"/>
</dbReference>
<sequence length="774" mass="83096">MLSIRTKTRTIWRFCECHLRGITFSTQRRPSQTRSELAKSKRIVVKLGSAVVANGGPRGIALGRVANIVEQIAELSKLGHECTLVTSGAVAIGKGHLENAPKGATAALGMSKLVSLYSQLFAHCGLESAVLLLTPLDFEKLERREYWRKSLEDLLGRGIIPILNTNDAVNWKGEVHEKDQSVDRLTSTTAPLMRDNDALAARLAVDIKADLLVLGTRVNGLHTAPPETPSAQALTEYSVSIEPSVGNASSLITYGTCSGLGTGGMEAKVAAAEWSVRQGTSVIICDCSEPKSLLNAVRGEEIGTFFRPASSIQSINSSADAVSAKHLALSARQAGRGLRQATGEQRAAAIERLSELLLQSQNEIQEANSKDLCQAQKSGLQGSLVSRLSLDAHKLCTLSDGLKQIAVNARDPKHNPVGGLISRTVLKNNLILEKVTEPIGVLMVIFESRPDCFPQLAALSIASANALLAKPGSEALNSVRVLHRLTQLALSEQGLPSDSIGLLEGRGDVSQILADQSRAGGRALVDLIVPRGSESLIRKVQAQVNAAGTGIPVLGHSSGVCHVYVDSKADEEKARKIVLDSKCNYPAACNSMETLLLHEDHVKSGLAEKICDDLLEHEVEVFVGPKLHQMSLDFAKAFKSAASLSMEYSDKKCTVEIISTLDDVIQHIETFGSSHTDTIVTEDQSVAEKFLRNVDSACVFHNASTRFADGYRFGLGAEVGISTGRIHARGPVGVEGLLTTKWILRGEAHLVGDVELHERMRSKEIPAADLTFKD</sequence>
<dbReference type="UniPathway" id="UPA00098">
    <property type="reaction ID" value="UER00359"/>
</dbReference>
<dbReference type="GO" id="GO:0005739">
    <property type="term" value="C:mitochondrion"/>
    <property type="evidence" value="ECO:0007669"/>
    <property type="project" value="UniProtKB-UniRule"/>
</dbReference>